<gene>
    <name evidence="19" type="primary">Mo02353</name>
    <name evidence="19" type="ORF">E5Q_02353</name>
</gene>
<evidence type="ECO:0000256" key="14">
    <source>
        <dbReference type="PIRSR" id="PIRSR000168-2"/>
    </source>
</evidence>
<evidence type="ECO:0000256" key="8">
    <source>
        <dbReference type="ARBA" id="ARBA00022832"/>
    </source>
</evidence>
<dbReference type="SUPFAM" id="SSF56645">
    <property type="entry name" value="Acyl-CoA dehydrogenase NM domain-like"/>
    <property type="match status" value="1"/>
</dbReference>
<dbReference type="InterPro" id="IPR006091">
    <property type="entry name" value="Acyl-CoA_Oxase/DH_mid-dom"/>
</dbReference>
<dbReference type="FunFam" id="2.40.110.10:FF:000003">
    <property type="entry name" value="Acyl-coenzyme A oxidase"/>
    <property type="match status" value="1"/>
</dbReference>
<dbReference type="UniPathway" id="UPA00661"/>
<dbReference type="GO" id="GO:0005504">
    <property type="term" value="F:fatty acid binding"/>
    <property type="evidence" value="ECO:0007669"/>
    <property type="project" value="TreeGrafter"/>
</dbReference>
<dbReference type="Pfam" id="PF01756">
    <property type="entry name" value="ACOX"/>
    <property type="match status" value="1"/>
</dbReference>
<keyword evidence="11" id="KW-0576">Peroxisome</keyword>
<dbReference type="RefSeq" id="XP_014570180.1">
    <property type="nucleotide sequence ID" value="XM_014714694.1"/>
</dbReference>
<dbReference type="InterPro" id="IPR046373">
    <property type="entry name" value="Acyl-CoA_Oxase/DH_mid-dom_sf"/>
</dbReference>
<proteinExistence type="inferred from homology"/>
<comment type="similarity">
    <text evidence="5 12">Belongs to the acyl-CoA oxidase family.</text>
</comment>
<comment type="pathway">
    <text evidence="4">Lipid metabolism; peroxisomal fatty acid beta-oxidation.</text>
</comment>
<feature type="binding site" evidence="14">
    <location>
        <position position="205"/>
    </location>
    <ligand>
        <name>FAD</name>
        <dbReference type="ChEBI" id="CHEBI:57692"/>
    </ligand>
</feature>
<dbReference type="InterPro" id="IPR002655">
    <property type="entry name" value="Acyl-CoA_oxidase_C"/>
</dbReference>
<protein>
    <recommendedName>
        <fullName evidence="12">Acyl-coenzyme A oxidase</fullName>
    </recommendedName>
</protein>
<evidence type="ECO:0000256" key="10">
    <source>
        <dbReference type="ARBA" id="ARBA00023098"/>
    </source>
</evidence>
<dbReference type="GO" id="GO:0003997">
    <property type="term" value="F:acyl-CoA oxidase activity"/>
    <property type="evidence" value="ECO:0007669"/>
    <property type="project" value="UniProtKB-EC"/>
</dbReference>
<dbReference type="Pfam" id="PF14749">
    <property type="entry name" value="Acyl-CoA_ox_N"/>
    <property type="match status" value="1"/>
</dbReference>
<comment type="cofactor">
    <cofactor evidence="2">
        <name>FAD</name>
        <dbReference type="ChEBI" id="CHEBI:57692"/>
    </cofactor>
</comment>
<dbReference type="FunFam" id="1.20.140.10:FF:000013">
    <property type="entry name" value="Acyl-coenzyme A oxidase"/>
    <property type="match status" value="1"/>
</dbReference>
<dbReference type="FunFam" id="1.20.140.10:FF:000015">
    <property type="entry name" value="Acyl-coenzyme A oxidase"/>
    <property type="match status" value="1"/>
</dbReference>
<evidence type="ECO:0000313" key="19">
    <source>
        <dbReference type="EMBL" id="GAA95696.1"/>
    </source>
</evidence>
<comment type="catalytic activity">
    <reaction evidence="1">
        <text>a 2,3-saturated acyl-CoA + O2 = a (2E)-enoyl-CoA + H2O2</text>
        <dbReference type="Rhea" id="RHEA:38959"/>
        <dbReference type="ChEBI" id="CHEBI:15379"/>
        <dbReference type="ChEBI" id="CHEBI:16240"/>
        <dbReference type="ChEBI" id="CHEBI:58856"/>
        <dbReference type="ChEBI" id="CHEBI:65111"/>
        <dbReference type="EC" id="1.3.3.6"/>
    </reaction>
</comment>
<dbReference type="Gene3D" id="1.20.140.10">
    <property type="entry name" value="Butyryl-CoA Dehydrogenase, subunit A, domain 3"/>
    <property type="match status" value="2"/>
</dbReference>
<dbReference type="InterPro" id="IPR036250">
    <property type="entry name" value="AcylCo_DH-like_C"/>
</dbReference>
<evidence type="ECO:0000259" key="18">
    <source>
        <dbReference type="Pfam" id="PF22924"/>
    </source>
</evidence>
<dbReference type="PANTHER" id="PTHR10909:SF250">
    <property type="entry name" value="PEROXISOMAL ACYL-COENZYME A OXIDASE 1"/>
    <property type="match status" value="1"/>
</dbReference>
<dbReference type="PIRSF" id="PIRSF000168">
    <property type="entry name" value="Acyl-CoA_oxidase"/>
    <property type="match status" value="1"/>
</dbReference>
<dbReference type="SUPFAM" id="SSF47203">
    <property type="entry name" value="Acyl-CoA dehydrogenase C-terminal domain-like"/>
    <property type="match status" value="2"/>
</dbReference>
<keyword evidence="10" id="KW-0443">Lipid metabolism</keyword>
<keyword evidence="9" id="KW-0560">Oxidoreductase</keyword>
<feature type="domain" description="Acyl-CoA oxidase C-alpha1" evidence="18">
    <location>
        <begin position="303"/>
        <end position="472"/>
    </location>
</feature>
<evidence type="ECO:0000259" key="15">
    <source>
        <dbReference type="Pfam" id="PF01756"/>
    </source>
</evidence>
<evidence type="ECO:0000256" key="2">
    <source>
        <dbReference type="ARBA" id="ARBA00001974"/>
    </source>
</evidence>
<evidence type="ECO:0000256" key="7">
    <source>
        <dbReference type="ARBA" id="ARBA00022827"/>
    </source>
</evidence>
<dbReference type="Pfam" id="PF02770">
    <property type="entry name" value="Acyl-CoA_dh_M"/>
    <property type="match status" value="1"/>
</dbReference>
<dbReference type="GO" id="GO:0055088">
    <property type="term" value="P:lipid homeostasis"/>
    <property type="evidence" value="ECO:0007669"/>
    <property type="project" value="TreeGrafter"/>
</dbReference>
<evidence type="ECO:0000256" key="9">
    <source>
        <dbReference type="ARBA" id="ARBA00023002"/>
    </source>
</evidence>
<feature type="domain" description="Acyl-CoA oxidase/dehydrogenase middle" evidence="16">
    <location>
        <begin position="162"/>
        <end position="271"/>
    </location>
</feature>
<dbReference type="InterPro" id="IPR055060">
    <property type="entry name" value="ACOX_C_alpha1"/>
</dbReference>
<comment type="caution">
    <text evidence="19">The sequence shown here is derived from an EMBL/GenBank/DDBJ whole genome shotgun (WGS) entry which is preliminary data.</text>
</comment>
<dbReference type="InterPro" id="IPR009100">
    <property type="entry name" value="AcylCoA_DH/oxidase_NM_dom_sf"/>
</dbReference>
<dbReference type="InterPro" id="IPR029320">
    <property type="entry name" value="Acyl-CoA_ox_N"/>
</dbReference>
<feature type="active site" description="Proton acceptor" evidence="13">
    <location>
        <position position="458"/>
    </location>
</feature>
<keyword evidence="6 12" id="KW-0285">Flavoprotein</keyword>
<dbReference type="GO" id="GO:0071949">
    <property type="term" value="F:FAD binding"/>
    <property type="evidence" value="ECO:0007669"/>
    <property type="project" value="InterPro"/>
</dbReference>
<keyword evidence="8" id="KW-0276">Fatty acid metabolism</keyword>
<feature type="domain" description="Acyl-CoA oxidase C-terminal" evidence="15">
    <location>
        <begin position="519"/>
        <end position="687"/>
    </location>
</feature>
<evidence type="ECO:0000256" key="4">
    <source>
        <dbReference type="ARBA" id="ARBA00004846"/>
    </source>
</evidence>
<evidence type="ECO:0000256" key="3">
    <source>
        <dbReference type="ARBA" id="ARBA00004275"/>
    </source>
</evidence>
<feature type="domain" description="Acyl-coenzyme A oxidase N-terminal" evidence="17">
    <location>
        <begin position="47"/>
        <end position="160"/>
    </location>
</feature>
<dbReference type="HOGENOM" id="CLU_014629_3_1_1"/>
<dbReference type="STRING" id="764103.G7DYN6"/>
<dbReference type="Gene3D" id="2.40.110.10">
    <property type="entry name" value="Butyryl-CoA Dehydrogenase, subunit A, domain 2"/>
    <property type="match status" value="1"/>
</dbReference>
<dbReference type="InParanoid" id="G7DYN6"/>
<feature type="binding site" evidence="14">
    <location>
        <position position="166"/>
    </location>
    <ligand>
        <name>FAD</name>
        <dbReference type="ChEBI" id="CHEBI:57692"/>
    </ligand>
</feature>
<reference evidence="19 20" key="2">
    <citation type="journal article" date="2012" name="Open Biol.">
        <title>Characteristics of nucleosomes and linker DNA regions on the genome of the basidiomycete Mixia osmundae revealed by mono- and dinucleosome mapping.</title>
        <authorList>
            <person name="Nishida H."/>
            <person name="Kondo S."/>
            <person name="Matsumoto T."/>
            <person name="Suzuki Y."/>
            <person name="Yoshikawa H."/>
            <person name="Taylor T.D."/>
            <person name="Sugiyama J."/>
        </authorList>
    </citation>
    <scope>NUCLEOTIDE SEQUENCE [LARGE SCALE GENOMIC DNA]</scope>
    <source>
        <strain evidence="20">CBS 9802 / IAM 14324 / JCM 22182 / KY 12970</strain>
    </source>
</reference>
<evidence type="ECO:0000259" key="17">
    <source>
        <dbReference type="Pfam" id="PF14749"/>
    </source>
</evidence>
<evidence type="ECO:0000256" key="5">
    <source>
        <dbReference type="ARBA" id="ARBA00006288"/>
    </source>
</evidence>
<evidence type="ECO:0000313" key="20">
    <source>
        <dbReference type="Proteomes" id="UP000009131"/>
    </source>
</evidence>
<dbReference type="InterPro" id="IPR037069">
    <property type="entry name" value="AcylCoA_DH/ox_N_sf"/>
</dbReference>
<dbReference type="EMBL" id="BABT02000062">
    <property type="protein sequence ID" value="GAA95696.1"/>
    <property type="molecule type" value="Genomic_DNA"/>
</dbReference>
<evidence type="ECO:0000259" key="16">
    <source>
        <dbReference type="Pfam" id="PF02770"/>
    </source>
</evidence>
<accession>G7DYN6</accession>
<dbReference type="InterPro" id="IPR012258">
    <property type="entry name" value="Acyl-CoA_oxidase"/>
</dbReference>
<evidence type="ECO:0000256" key="6">
    <source>
        <dbReference type="ARBA" id="ARBA00022630"/>
    </source>
</evidence>
<evidence type="ECO:0000256" key="12">
    <source>
        <dbReference type="PIRNR" id="PIRNR000168"/>
    </source>
</evidence>
<dbReference type="Proteomes" id="UP000009131">
    <property type="component" value="Unassembled WGS sequence"/>
</dbReference>
<dbReference type="Pfam" id="PF22924">
    <property type="entry name" value="ACOX_C_alpha1"/>
    <property type="match status" value="1"/>
</dbReference>
<name>G7DYN6_MIXOS</name>
<dbReference type="AlphaFoldDB" id="G7DYN6"/>
<keyword evidence="20" id="KW-1185">Reference proteome</keyword>
<dbReference type="OMA" id="AHAQYMV"/>
<sequence length="701" mass="78745">MSSSWMQPGKTSAIPPHIELPNSLKETIGSSGGKLLASERAKASFSSNDLSVYLYGQAHIDRLNRILAVIESEEAFDKTRIPYMSRGEKFRHALRKEKRLVQIVKDLNWSKEDEDMAEVLIDMPGPYGLHKSMFIKTLTEQGTDEQHELFLKPALDYKILGCYAQTEMRHGSNVAGLETTATFDNETKEFIINTPSLASAKYWIGSLGRTADHAVVMAQLYSNGEHRGIHPFVVPIRDMKTRQPFEGVTIGDIGPKAGYNSMDNGFMIFQNHRVPFVSLLSKFSAVNGDTGDYKKPANSRLAYQTMVYIRVGIVKQAYQALTRAATISVRYCSIRRQFVDRDASGSDEFTRKPSENQVLDYRTVQYRLFPVIATAFAFHYTAEAMLRLYEDNQARMKQGDFSLLADTHAASSGLKSICTLTAGNAIEECRRACGGHGFSLAGGLASQYADYLPQLTWEGDSWLLPQQTARYLFKTFRQIWEDRDVEMPPTNEAAIYIKHYLSHVDAKAPIRFSGDFRNLQMWISAFGHRAAYQIGITVRKRDVERRSWNAILVDINRCSVAHSQYLLVKNFADAIAHDEKLQSNPALHAIMTTCFELYACYTMETYAADFMSSGYINPEQLNLLRNEVDLLLGAIRPQAVPLVDSFNVPDYLLASALGRSDGEVYPSLFAFALQEPLNSVTTNPDYTSPELVFGEPPLAKL</sequence>
<evidence type="ECO:0000256" key="11">
    <source>
        <dbReference type="ARBA" id="ARBA00023140"/>
    </source>
</evidence>
<evidence type="ECO:0000256" key="13">
    <source>
        <dbReference type="PIRSR" id="PIRSR000168-1"/>
    </source>
</evidence>
<dbReference type="PANTHER" id="PTHR10909">
    <property type="entry name" value="ELECTRON TRANSPORT OXIDOREDUCTASE"/>
    <property type="match status" value="1"/>
</dbReference>
<keyword evidence="7 12" id="KW-0274">FAD</keyword>
<dbReference type="eggNOG" id="KOG0136">
    <property type="taxonomic scope" value="Eukaryota"/>
</dbReference>
<dbReference type="OrthoDB" id="538336at2759"/>
<dbReference type="GO" id="GO:0005777">
    <property type="term" value="C:peroxisome"/>
    <property type="evidence" value="ECO:0007669"/>
    <property type="project" value="UniProtKB-SubCell"/>
</dbReference>
<dbReference type="GO" id="GO:0033540">
    <property type="term" value="P:fatty acid beta-oxidation using acyl-CoA oxidase"/>
    <property type="evidence" value="ECO:0007669"/>
    <property type="project" value="UniProtKB-UniPathway"/>
</dbReference>
<dbReference type="Gene3D" id="1.10.540.10">
    <property type="entry name" value="Acyl-CoA dehydrogenase/oxidase, N-terminal domain"/>
    <property type="match status" value="1"/>
</dbReference>
<evidence type="ECO:0000256" key="1">
    <source>
        <dbReference type="ARBA" id="ARBA00001201"/>
    </source>
</evidence>
<organism evidence="19 20">
    <name type="scientific">Mixia osmundae (strain CBS 9802 / IAM 14324 / JCM 22182 / KY 12970)</name>
    <dbReference type="NCBI Taxonomy" id="764103"/>
    <lineage>
        <taxon>Eukaryota</taxon>
        <taxon>Fungi</taxon>
        <taxon>Dikarya</taxon>
        <taxon>Basidiomycota</taxon>
        <taxon>Pucciniomycotina</taxon>
        <taxon>Mixiomycetes</taxon>
        <taxon>Mixiales</taxon>
        <taxon>Mixiaceae</taxon>
        <taxon>Mixia</taxon>
    </lineage>
</organism>
<reference evidence="19 20" key="1">
    <citation type="journal article" date="2011" name="J. Gen. Appl. Microbiol.">
        <title>Draft genome sequencing of the enigmatic basidiomycete Mixia osmundae.</title>
        <authorList>
            <person name="Nishida H."/>
            <person name="Nagatsuka Y."/>
            <person name="Sugiyama J."/>
        </authorList>
    </citation>
    <scope>NUCLEOTIDE SEQUENCE [LARGE SCALE GENOMIC DNA]</scope>
    <source>
        <strain evidence="20">CBS 9802 / IAM 14324 / JCM 22182 / KY 12970</strain>
    </source>
</reference>
<comment type="subcellular location">
    <subcellularLocation>
        <location evidence="3">Peroxisome</location>
    </subcellularLocation>
</comment>